<feature type="transmembrane region" description="Helical" evidence="1">
    <location>
        <begin position="99"/>
        <end position="127"/>
    </location>
</feature>
<reference evidence="2 3" key="1">
    <citation type="submission" date="2019-06" db="EMBL/GenBank/DDBJ databases">
        <title>Sequencing the genomes of 1000 actinobacteria strains.</title>
        <authorList>
            <person name="Klenk H.-P."/>
        </authorList>
    </citation>
    <scope>NUCLEOTIDE SEQUENCE [LARGE SCALE GENOMIC DNA]</scope>
    <source>
        <strain evidence="2 3">DSM 18031</strain>
    </source>
</reference>
<sequence>MVARILRLKLRILANSFRRTRRGNLAFILWTLAGATSAAGAVWVAGNLRNVLVVDLPQLLTIGGSLLVGLSFIIPIFLRGTALDPRQFAMYPASRGRIATGLWMAALLSLPTLMLVVALLGSLVMWLDDSLALTIAAISVLLVTLAAVLSARIATSIAAYIFSSRRARDGLNVIAGLLLLGMLPLIFVLTTLNWATEGRAFLTEVATVLAWTPLGSGFSAPLEAAVGETTDALIHLGMSAGYVVVLAVLWRLLVGSMMTRISRPARPGIVRSGLGWFDRLVPTVAGVIGARSVTYWIRDPRYRVSLAVIPFVPVAMIIPLLVAGADARYMALIPLPVACLFLSWFVHNDVAWDSTAIWTHVSAATRGIDDRRGRLLPVLLLGVPLVVIGSTVSVYFYDDWRVLPATIGVSSCVLLVGSGVSSLFSVLLPYAATRPGDSPFVQPQSAGTRAGLSQLASLLCTLLLSSPVAVLGCIAVFDDESYNLYTIVGGFLWGLVVLLVGIFAGGKLFDRRAAELLTVAQLSD</sequence>
<feature type="transmembrane region" description="Helical" evidence="1">
    <location>
        <begin position="329"/>
        <end position="346"/>
    </location>
</feature>
<keyword evidence="1" id="KW-0812">Transmembrane</keyword>
<proteinExistence type="predicted"/>
<evidence type="ECO:0000256" key="1">
    <source>
        <dbReference type="SAM" id="Phobius"/>
    </source>
</evidence>
<feature type="transmembrane region" description="Helical" evidence="1">
    <location>
        <begin position="232"/>
        <end position="253"/>
    </location>
</feature>
<feature type="transmembrane region" description="Helical" evidence="1">
    <location>
        <begin position="452"/>
        <end position="477"/>
    </location>
</feature>
<dbReference type="EMBL" id="VFPN01000002">
    <property type="protein sequence ID" value="TQM63085.1"/>
    <property type="molecule type" value="Genomic_DNA"/>
</dbReference>
<gene>
    <name evidence="2" type="ORF">FB466_1334</name>
</gene>
<protein>
    <submittedName>
        <fullName evidence="2">ABC-2 type transport system permease protein</fullName>
    </submittedName>
</protein>
<keyword evidence="1" id="KW-0472">Membrane</keyword>
<feature type="transmembrane region" description="Helical" evidence="1">
    <location>
        <begin position="304"/>
        <end position="323"/>
    </location>
</feature>
<dbReference type="AlphaFoldDB" id="A0A543HXX2"/>
<evidence type="ECO:0000313" key="2">
    <source>
        <dbReference type="EMBL" id="TQM63085.1"/>
    </source>
</evidence>
<feature type="transmembrane region" description="Helical" evidence="1">
    <location>
        <begin position="483"/>
        <end position="504"/>
    </location>
</feature>
<comment type="caution">
    <text evidence="2">The sequence shown here is derived from an EMBL/GenBank/DDBJ whole genome shotgun (WGS) entry which is preliminary data.</text>
</comment>
<organism evidence="2 3">
    <name type="scientific">Klugiella xanthotipulae</name>
    <dbReference type="NCBI Taxonomy" id="244735"/>
    <lineage>
        <taxon>Bacteria</taxon>
        <taxon>Bacillati</taxon>
        <taxon>Actinomycetota</taxon>
        <taxon>Actinomycetes</taxon>
        <taxon>Micrococcales</taxon>
        <taxon>Microbacteriaceae</taxon>
        <taxon>Klugiella</taxon>
    </lineage>
</organism>
<evidence type="ECO:0000313" key="3">
    <source>
        <dbReference type="Proteomes" id="UP000318331"/>
    </source>
</evidence>
<feature type="transmembrane region" description="Helical" evidence="1">
    <location>
        <begin position="403"/>
        <end position="431"/>
    </location>
</feature>
<feature type="transmembrane region" description="Helical" evidence="1">
    <location>
        <begin position="133"/>
        <end position="162"/>
    </location>
</feature>
<feature type="transmembrane region" description="Helical" evidence="1">
    <location>
        <begin position="174"/>
        <end position="195"/>
    </location>
</feature>
<dbReference type="OrthoDB" id="3261041at2"/>
<dbReference type="Proteomes" id="UP000318331">
    <property type="component" value="Unassembled WGS sequence"/>
</dbReference>
<feature type="transmembrane region" description="Helical" evidence="1">
    <location>
        <begin position="56"/>
        <end position="78"/>
    </location>
</feature>
<name>A0A543HXX2_9MICO</name>
<accession>A0A543HXX2</accession>
<dbReference type="RefSeq" id="WP_141916998.1">
    <property type="nucleotide sequence ID" value="NZ_BAAAYS010000016.1"/>
</dbReference>
<feature type="transmembrane region" description="Helical" evidence="1">
    <location>
        <begin position="375"/>
        <end position="397"/>
    </location>
</feature>
<keyword evidence="1" id="KW-1133">Transmembrane helix</keyword>
<keyword evidence="3" id="KW-1185">Reference proteome</keyword>